<dbReference type="AlphaFoldDB" id="A0A975FBN1"/>
<accession>A0A975FBN1</accession>
<dbReference type="KEGG" id="tun:J9260_07270"/>
<evidence type="ECO:0000313" key="3">
    <source>
        <dbReference type="Proteomes" id="UP000672009"/>
    </source>
</evidence>
<protein>
    <submittedName>
        <fullName evidence="2">DUF262 domain-containing protein</fullName>
    </submittedName>
</protein>
<dbReference type="RefSeq" id="WP_210220346.1">
    <property type="nucleotide sequence ID" value="NZ_CP072793.1"/>
</dbReference>
<dbReference type="InterPro" id="IPR004919">
    <property type="entry name" value="GmrSD_N"/>
</dbReference>
<proteinExistence type="predicted"/>
<organism evidence="2 3">
    <name type="scientific">Thiothrix unzii</name>
    <dbReference type="NCBI Taxonomy" id="111769"/>
    <lineage>
        <taxon>Bacteria</taxon>
        <taxon>Pseudomonadati</taxon>
        <taxon>Pseudomonadota</taxon>
        <taxon>Gammaproteobacteria</taxon>
        <taxon>Thiotrichales</taxon>
        <taxon>Thiotrichaceae</taxon>
        <taxon>Thiothrix</taxon>
    </lineage>
</organism>
<dbReference type="PANTHER" id="PTHR37292:SF2">
    <property type="entry name" value="DUF262 DOMAIN-CONTAINING PROTEIN"/>
    <property type="match status" value="1"/>
</dbReference>
<reference evidence="2" key="1">
    <citation type="submission" date="2021-04" db="EMBL/GenBank/DDBJ databases">
        <title>Genomics, taxonomy and metabolism of representatives of sulfur bacteria of the genus Thiothrix: Thiothrix fructosivorans QT, Thiothrix unzii A1T and three new species, Thiothrix subterranea sp. nov., Thiothrix litoralis sp. nov. and 'Candidatus Thiothrix anitrata' sp. nov.</title>
        <authorList>
            <person name="Ravin N.V."/>
            <person name="Smolyakov D."/>
            <person name="Rudenko T.S."/>
            <person name="Mardanov A.V."/>
            <person name="Beletsky A.V."/>
            <person name="Markov N.D."/>
            <person name="Fomenkov A.I."/>
            <person name="Roberts R.J."/>
            <person name="Karnachuk O.V."/>
            <person name="Novikov A."/>
            <person name="Grabovich M.Y."/>
        </authorList>
    </citation>
    <scope>NUCLEOTIDE SEQUENCE</scope>
    <source>
        <strain evidence="2">A1</strain>
    </source>
</reference>
<gene>
    <name evidence="2" type="ORF">J9260_07270</name>
</gene>
<dbReference type="PANTHER" id="PTHR37292">
    <property type="entry name" value="VNG6097C"/>
    <property type="match status" value="1"/>
</dbReference>
<evidence type="ECO:0000313" key="2">
    <source>
        <dbReference type="EMBL" id="QTR54872.1"/>
    </source>
</evidence>
<name>A0A975FBN1_9GAMM</name>
<keyword evidence="3" id="KW-1185">Reference proteome</keyword>
<dbReference type="Proteomes" id="UP000672009">
    <property type="component" value="Chromosome"/>
</dbReference>
<dbReference type="Pfam" id="PF03235">
    <property type="entry name" value="GmrSD_N"/>
    <property type="match status" value="1"/>
</dbReference>
<sequence>MSDVLSLHEIANWQLAPEMGEVRAALPALQRGFVWKVRQVEELWDSIIRRFPIGAFLLSPFDEKQGKQRFKYEQRHEQVDTVIFTPTHHLLDGQQRSTAIALGFMDVWSGSSDSGSALWVDIGEAPKKQDVEFIFRVLTRSHPWGYSRDDSSKILTAQYRREALEAYQQATPAHKDARVAQIPLSVVWPWDAIAPIPFAFVVAAVCESSSIKQAKEHLAQKLKSLSFFISSNKYEKLVEAFDGGNQYLSNRLDDLLSKVWYVFQEKNYRIPILILPLDEFSSKATINIESQDEGDNPVPDAVETLFVRINSSGTRLEGEELMYSLLKASWPEAPDFIDKLQHKLALPSRIAILCARLVLARETDRTGFPVVRNVSEFRRLMRDNNFYKKMQDFIKNDANEIFECARRYLTKGDFALPAVLAAEVAQRSPDVFFLLLRWIDRMQQEKLGVELDINDHKKMLGFLTAISWFSKDKSQVISHLWPRLQKEHSHKVKSFFSKRNFKFAFELMDSGKYRLVPLIPPELLMDVFEKRVLNGASNYPGIKNKDSRIWKEWGWQPWLINTIPNTLKLWYASSYNESWNVQKDTQDEGLVGLYLGSWQMFINFLWGNRSVLLYSQRVSLNQWFPDFDPSLPDSMEDTNRPWDYDHIHPHSYLKNHKKIPQLIKDWHGSIGNFRAWPLELNRSDSDSSPSSKLQDNQHRIASVINDDIWYFWGNSTPSSDFPANYLAKDDYHKQRVALVEAIIRRFVTLYEEWYRTLKIGELTR</sequence>
<evidence type="ECO:0000259" key="1">
    <source>
        <dbReference type="Pfam" id="PF03235"/>
    </source>
</evidence>
<feature type="domain" description="GmrSD restriction endonucleases N-terminal" evidence="1">
    <location>
        <begin position="25"/>
        <end position="325"/>
    </location>
</feature>
<dbReference type="EMBL" id="CP072793">
    <property type="protein sequence ID" value="QTR54872.1"/>
    <property type="molecule type" value="Genomic_DNA"/>
</dbReference>